<feature type="region of interest" description="Disordered" evidence="1">
    <location>
        <begin position="87"/>
        <end position="128"/>
    </location>
</feature>
<keyword evidence="4" id="KW-1185">Reference proteome</keyword>
<feature type="compositionally biased region" description="Low complexity" evidence="1">
    <location>
        <begin position="91"/>
        <end position="113"/>
    </location>
</feature>
<dbReference type="SUPFAM" id="SSF68906">
    <property type="entry name" value="SAP domain"/>
    <property type="match status" value="1"/>
</dbReference>
<feature type="compositionally biased region" description="Basic and acidic residues" evidence="1">
    <location>
        <begin position="330"/>
        <end position="342"/>
    </location>
</feature>
<dbReference type="InterPro" id="IPR003034">
    <property type="entry name" value="SAP_dom"/>
</dbReference>
<feature type="region of interest" description="Disordered" evidence="1">
    <location>
        <begin position="330"/>
        <end position="350"/>
    </location>
</feature>
<sequence>MLRRRLSSGLLRAQLTPIANHTAIPAVPALPARYATSNRGLASAVLLSSRENWASKTVKNLKEALAQRGLSQSGKKTTLVERLKEYETAQSSSSGSRGISSSAIAFNSSSSSSTKTEDQTPVPEAPKIEIASGVKANVNTLSEIEIPDVEPALAPGLPEAKTDLQEAPPTLDIKMPDFDEQVVENVIPPFEPDNFESKAEDSLSPPAEVESTTPKVMTVDPSQDTTRHSLHETVASDSIETPSADTVVESSKDAVDSLPPLTDLFSSISLPSLGGLGDRLNGLVKLPEGKNSQAEFKPIDRGLNSEERTGAYILAATIALGLFFGGGKKAGEDDKDVKEHVNEAAQAAAH</sequence>
<dbReference type="AlphaFoldDB" id="A0A8K0JID6"/>
<reference evidence="3" key="1">
    <citation type="submission" date="2020-04" db="EMBL/GenBank/DDBJ databases">
        <title>Analysis of mating type loci in Filobasidium floriforme.</title>
        <authorList>
            <person name="Nowrousian M."/>
        </authorList>
    </citation>
    <scope>NUCLEOTIDE SEQUENCE</scope>
    <source>
        <strain evidence="3">CBS 6242</strain>
    </source>
</reference>
<feature type="compositionally biased region" description="Polar residues" evidence="1">
    <location>
        <begin position="210"/>
        <end position="224"/>
    </location>
</feature>
<dbReference type="Proteomes" id="UP000812966">
    <property type="component" value="Unassembled WGS sequence"/>
</dbReference>
<gene>
    <name evidence="3" type="ORF">FFLO_04887</name>
</gene>
<evidence type="ECO:0000313" key="3">
    <source>
        <dbReference type="EMBL" id="KAG7530661.1"/>
    </source>
</evidence>
<dbReference type="Gene3D" id="1.10.720.30">
    <property type="entry name" value="SAP domain"/>
    <property type="match status" value="1"/>
</dbReference>
<dbReference type="SMART" id="SM00513">
    <property type="entry name" value="SAP"/>
    <property type="match status" value="1"/>
</dbReference>
<accession>A0A8K0JID6</accession>
<organism evidence="3 4">
    <name type="scientific">Filobasidium floriforme</name>
    <dbReference type="NCBI Taxonomy" id="5210"/>
    <lineage>
        <taxon>Eukaryota</taxon>
        <taxon>Fungi</taxon>
        <taxon>Dikarya</taxon>
        <taxon>Basidiomycota</taxon>
        <taxon>Agaricomycotina</taxon>
        <taxon>Tremellomycetes</taxon>
        <taxon>Filobasidiales</taxon>
        <taxon>Filobasidiaceae</taxon>
        <taxon>Filobasidium</taxon>
    </lineage>
</organism>
<dbReference type="PROSITE" id="PS50800">
    <property type="entry name" value="SAP"/>
    <property type="match status" value="1"/>
</dbReference>
<name>A0A8K0JID6_9TREE</name>
<protein>
    <recommendedName>
        <fullName evidence="2">SAP domain-containing protein</fullName>
    </recommendedName>
</protein>
<evidence type="ECO:0000256" key="1">
    <source>
        <dbReference type="SAM" id="MobiDB-lite"/>
    </source>
</evidence>
<evidence type="ECO:0000259" key="2">
    <source>
        <dbReference type="PROSITE" id="PS50800"/>
    </source>
</evidence>
<dbReference type="Pfam" id="PF02037">
    <property type="entry name" value="SAP"/>
    <property type="match status" value="1"/>
</dbReference>
<comment type="caution">
    <text evidence="3">The sequence shown here is derived from an EMBL/GenBank/DDBJ whole genome shotgun (WGS) entry which is preliminary data.</text>
</comment>
<dbReference type="InterPro" id="IPR036361">
    <property type="entry name" value="SAP_dom_sf"/>
</dbReference>
<dbReference type="EMBL" id="JABELV010000112">
    <property type="protein sequence ID" value="KAG7530661.1"/>
    <property type="molecule type" value="Genomic_DNA"/>
</dbReference>
<proteinExistence type="predicted"/>
<feature type="region of interest" description="Disordered" evidence="1">
    <location>
        <begin position="190"/>
        <end position="225"/>
    </location>
</feature>
<feature type="domain" description="SAP" evidence="2">
    <location>
        <begin position="53"/>
        <end position="87"/>
    </location>
</feature>
<evidence type="ECO:0000313" key="4">
    <source>
        <dbReference type="Proteomes" id="UP000812966"/>
    </source>
</evidence>